<comment type="caution">
    <text evidence="3">The sequence shown here is derived from an EMBL/GenBank/DDBJ whole genome shotgun (WGS) entry which is preliminary data.</text>
</comment>
<evidence type="ECO:0000259" key="1">
    <source>
        <dbReference type="Pfam" id="PF21374"/>
    </source>
</evidence>
<dbReference type="InterPro" id="IPR048510">
    <property type="entry name" value="WsaF_N"/>
</dbReference>
<accession>A0A8J3CHG1</accession>
<feature type="domain" description="WsaF N-terminal" evidence="1">
    <location>
        <begin position="106"/>
        <end position="243"/>
    </location>
</feature>
<dbReference type="GO" id="GO:0030247">
    <property type="term" value="F:polysaccharide binding"/>
    <property type="evidence" value="ECO:0007669"/>
    <property type="project" value="InterPro"/>
</dbReference>
<reference evidence="3" key="1">
    <citation type="journal article" date="2014" name="Int. J. Syst. Evol. Microbiol.">
        <title>Complete genome sequence of Corynebacterium casei LMG S-19264T (=DSM 44701T), isolated from a smear-ripened cheese.</title>
        <authorList>
            <consortium name="US DOE Joint Genome Institute (JGI-PGF)"/>
            <person name="Walter F."/>
            <person name="Albersmeier A."/>
            <person name="Kalinowski J."/>
            <person name="Ruckert C."/>
        </authorList>
    </citation>
    <scope>NUCLEOTIDE SEQUENCE</scope>
    <source>
        <strain evidence="3">KCTC 32501</strain>
    </source>
</reference>
<dbReference type="Proteomes" id="UP000614287">
    <property type="component" value="Unassembled WGS sequence"/>
</dbReference>
<dbReference type="Pfam" id="PF21374">
    <property type="entry name" value="WsaF_N"/>
    <property type="match status" value="1"/>
</dbReference>
<dbReference type="Gene3D" id="3.40.50.11090">
    <property type="match status" value="1"/>
</dbReference>
<reference evidence="3" key="2">
    <citation type="submission" date="2020-09" db="EMBL/GenBank/DDBJ databases">
        <authorList>
            <person name="Sun Q."/>
            <person name="Kim S."/>
        </authorList>
    </citation>
    <scope>NUCLEOTIDE SEQUENCE</scope>
    <source>
        <strain evidence="3">KCTC 32501</strain>
    </source>
</reference>
<dbReference type="Gene3D" id="3.40.50.2000">
    <property type="entry name" value="Glycogen Phosphorylase B"/>
    <property type="match status" value="1"/>
</dbReference>
<gene>
    <name evidence="3" type="ORF">GCM10009007_13740</name>
</gene>
<dbReference type="RefSeq" id="WP_189493203.1">
    <property type="nucleotide sequence ID" value="NZ_BMZG01000006.1"/>
</dbReference>
<name>A0A8J3CHG1_9BURK</name>
<feature type="domain" description="WsaF C-terminal" evidence="2">
    <location>
        <begin position="295"/>
        <end position="431"/>
    </location>
</feature>
<dbReference type="Pfam" id="PF22772">
    <property type="entry name" value="WsaF_C"/>
    <property type="match status" value="1"/>
</dbReference>
<protein>
    <submittedName>
        <fullName evidence="3">Uncharacterized protein</fullName>
    </submittedName>
</protein>
<keyword evidence="4" id="KW-1185">Reference proteome</keyword>
<evidence type="ECO:0000313" key="3">
    <source>
        <dbReference type="EMBL" id="GHA73845.1"/>
    </source>
</evidence>
<dbReference type="InterPro" id="IPR055050">
    <property type="entry name" value="WsaF_C"/>
</dbReference>
<sequence length="474" mass="54213">MLKKITRVANLAFFEFFGQENCRNALSAYRESRGFSSLNGKKQKLVYSLLKAGNVFGVTDRVLNLRHKELSNIQGLQVYDKHVLNLMTNRILDMPEVVVDVNAPIRVNVLVPGFAIESISAGFFGVFNVAKFAAKCGFKVRLVLFDNFYYDEQVFKKSLNNFPSFSTLFEEVEVEYIGARNEPLVVSPFDGVIATVWYSAYFAEKIQKLVNPKPFLYLIQDYETAFYPFSSLNAFSDQTYKMNFNALVSTEPLLHYMLQFKGFSEGRKFVSFNNACSSILPDWESFKKAKETNKKRFVFYSRPAVNRNMFELAALSIIHAFEEGVFGDGSEWEFFGMGLGDVEIKLNSNISITQLPRMSLKEYEENMYTFDLCLSLMASPHPSIVPFDLSSAGALVVTNAFETKNSGYFKEISDNIYVAQPTVNDIVNSLRVAAENVDKIEERYERAQKVKYPNNWGDVWKPEHEQLLYETFRG</sequence>
<organism evidence="3 4">
    <name type="scientific">Formosimonas limnophila</name>
    <dbReference type="NCBI Taxonomy" id="1384487"/>
    <lineage>
        <taxon>Bacteria</taxon>
        <taxon>Pseudomonadati</taxon>
        <taxon>Pseudomonadota</taxon>
        <taxon>Betaproteobacteria</taxon>
        <taxon>Burkholderiales</taxon>
        <taxon>Burkholderiaceae</taxon>
        <taxon>Formosimonas</taxon>
    </lineage>
</organism>
<evidence type="ECO:0000259" key="2">
    <source>
        <dbReference type="Pfam" id="PF22772"/>
    </source>
</evidence>
<dbReference type="AlphaFoldDB" id="A0A8J3CHG1"/>
<dbReference type="EMBL" id="BMZG01000006">
    <property type="protein sequence ID" value="GHA73845.1"/>
    <property type="molecule type" value="Genomic_DNA"/>
</dbReference>
<proteinExistence type="predicted"/>
<evidence type="ECO:0000313" key="4">
    <source>
        <dbReference type="Proteomes" id="UP000614287"/>
    </source>
</evidence>